<keyword evidence="1" id="KW-0732">Signal</keyword>
<dbReference type="CDD" id="cd15482">
    <property type="entry name" value="Sialidase_non-viral"/>
    <property type="match status" value="1"/>
</dbReference>
<dbReference type="SUPFAM" id="SSF50939">
    <property type="entry name" value="Sialidases"/>
    <property type="match status" value="1"/>
</dbReference>
<dbReference type="RefSeq" id="WP_145282131.1">
    <property type="nucleotide sequence ID" value="NZ_CP036318.1"/>
</dbReference>
<evidence type="ECO:0000259" key="2">
    <source>
        <dbReference type="Pfam" id="PF13088"/>
    </source>
</evidence>
<reference evidence="4 5" key="1">
    <citation type="submission" date="2019-02" db="EMBL/GenBank/DDBJ databases">
        <title>Deep-cultivation of Planctomycetes and their phenomic and genomic characterization uncovers novel biology.</title>
        <authorList>
            <person name="Wiegand S."/>
            <person name="Jogler M."/>
            <person name="Boedeker C."/>
            <person name="Pinto D."/>
            <person name="Vollmers J."/>
            <person name="Rivas-Marin E."/>
            <person name="Kohn T."/>
            <person name="Peeters S.H."/>
            <person name="Heuer A."/>
            <person name="Rast P."/>
            <person name="Oberbeckmann S."/>
            <person name="Bunk B."/>
            <person name="Jeske O."/>
            <person name="Meyerdierks A."/>
            <person name="Storesund J.E."/>
            <person name="Kallscheuer N."/>
            <person name="Luecker S."/>
            <person name="Lage O.M."/>
            <person name="Pohl T."/>
            <person name="Merkel B.J."/>
            <person name="Hornburger P."/>
            <person name="Mueller R.-W."/>
            <person name="Bruemmer F."/>
            <person name="Labrenz M."/>
            <person name="Spormann A.M."/>
            <person name="Op den Camp H."/>
            <person name="Overmann J."/>
            <person name="Amann R."/>
            <person name="Jetten M.S.M."/>
            <person name="Mascher T."/>
            <person name="Medema M.H."/>
            <person name="Devos D.P."/>
            <person name="Kaster A.-K."/>
            <person name="Ovreas L."/>
            <person name="Rohde M."/>
            <person name="Galperin M.Y."/>
            <person name="Jogler C."/>
        </authorList>
    </citation>
    <scope>NUCLEOTIDE SEQUENCE [LARGE SCALE GENOMIC DNA]</scope>
    <source>
        <strain evidence="4 5">Mal33</strain>
    </source>
</reference>
<dbReference type="PANTHER" id="PTHR43752">
    <property type="entry name" value="BNR/ASP-BOX REPEAT FAMILY PROTEIN"/>
    <property type="match status" value="1"/>
</dbReference>
<feature type="domain" description="Sialidase" evidence="2">
    <location>
        <begin position="251"/>
        <end position="362"/>
    </location>
</feature>
<dbReference type="EC" id="4.2.2.12" evidence="4"/>
<dbReference type="InterPro" id="IPR036278">
    <property type="entry name" value="Sialidase_sf"/>
</dbReference>
<feature type="domain" description="Golvesin/Xly CBD-like" evidence="3">
    <location>
        <begin position="409"/>
        <end position="532"/>
    </location>
</feature>
<keyword evidence="4" id="KW-0456">Lyase</keyword>
<name>A0A518IN79_9BACT</name>
<evidence type="ECO:0000259" key="3">
    <source>
        <dbReference type="Pfam" id="PF25275"/>
    </source>
</evidence>
<dbReference type="Pfam" id="PF13088">
    <property type="entry name" value="BNR_2"/>
    <property type="match status" value="1"/>
</dbReference>
<dbReference type="InterPro" id="IPR011040">
    <property type="entry name" value="Sialidase"/>
</dbReference>
<dbReference type="Gene3D" id="2.120.10.10">
    <property type="match status" value="1"/>
</dbReference>
<dbReference type="PANTHER" id="PTHR43752:SF2">
    <property type="entry name" value="BNR_ASP-BOX REPEAT FAMILY PROTEIN"/>
    <property type="match status" value="1"/>
</dbReference>
<sequence precursor="true">MMFRSAAFPLLFVLGLMASIVRADEPVAKEYSTVMLSGDWVPEDPHQIDFDNLPRIPSQHVVISDVRKSKGVHQHNYLTFYAGKYWAMWSDGPAVEDRVGQRVSYATSKDGIDWSKPRYLTPEPPESGKGSKYYNTRSSKGFRWISRGFWQRDGELLALCSLDEAAGFFGKSLQLRAFRWDEDEGVWSDYALVHENAINNFPPKKLPGGDWMMSRRTWDYSKRGVDFLVGGVDAIDEWDSFPVLGTSQELAAEEPYWWVLPGGRLTALFRDNRRSGYLYRSFSEDGGRTWSRPHRTDFPDARSKFSGVQLADGRFVLVSNPHPKRRDPLALSVSDDGVVFTKMGYLAGGRHVDYPHVIQQDGHLLVAFATQKQTVEVLKIKLEDIDALTMPDKPLAVPPPYQPQAGDTILDAGNSDQVTFTGPWRSSDRDSERHGDGYLVLDPSAGGAVRFDLNVPEEGNYEIFAMWSARGQRAKEVPFAITHDDGTKTVRVDQRRDGGVWNSLGTYSFSPAKASVEVAVEKAKNYVIVDAILVAPRR</sequence>
<dbReference type="Gene3D" id="2.60.120.260">
    <property type="entry name" value="Galactose-binding domain-like"/>
    <property type="match status" value="1"/>
</dbReference>
<evidence type="ECO:0000256" key="1">
    <source>
        <dbReference type="SAM" id="SignalP"/>
    </source>
</evidence>
<proteinExistence type="predicted"/>
<protein>
    <submittedName>
        <fullName evidence="4">Xanthan lyase</fullName>
        <ecNumber evidence="4">4.2.2.12</ecNumber>
    </submittedName>
</protein>
<organism evidence="4 5">
    <name type="scientific">Rosistilla oblonga</name>
    <dbReference type="NCBI Taxonomy" id="2527990"/>
    <lineage>
        <taxon>Bacteria</taxon>
        <taxon>Pseudomonadati</taxon>
        <taxon>Planctomycetota</taxon>
        <taxon>Planctomycetia</taxon>
        <taxon>Pirellulales</taxon>
        <taxon>Pirellulaceae</taxon>
        <taxon>Rosistilla</taxon>
    </lineage>
</organism>
<feature type="chain" id="PRO_5021751409" evidence="1">
    <location>
        <begin position="24"/>
        <end position="538"/>
    </location>
</feature>
<dbReference type="GO" id="GO:0047492">
    <property type="term" value="F:xanthan lyase activity"/>
    <property type="evidence" value="ECO:0007669"/>
    <property type="project" value="UniProtKB-EC"/>
</dbReference>
<keyword evidence="5" id="KW-1185">Reference proteome</keyword>
<feature type="signal peptide" evidence="1">
    <location>
        <begin position="1"/>
        <end position="23"/>
    </location>
</feature>
<evidence type="ECO:0000313" key="5">
    <source>
        <dbReference type="Proteomes" id="UP000316770"/>
    </source>
</evidence>
<dbReference type="AlphaFoldDB" id="A0A518IN79"/>
<dbReference type="EMBL" id="CP036318">
    <property type="protein sequence ID" value="QDV54549.1"/>
    <property type="molecule type" value="Genomic_DNA"/>
</dbReference>
<evidence type="ECO:0000313" key="4">
    <source>
        <dbReference type="EMBL" id="QDV54549.1"/>
    </source>
</evidence>
<gene>
    <name evidence="4" type="primary">xly_1</name>
    <name evidence="4" type="ORF">Mal33_05040</name>
</gene>
<dbReference type="Pfam" id="PF25275">
    <property type="entry name" value="Golvesin_C"/>
    <property type="match status" value="1"/>
</dbReference>
<dbReference type="InterPro" id="IPR033803">
    <property type="entry name" value="CBD-like_Golvesin-Xly"/>
</dbReference>
<accession>A0A518IN79</accession>
<dbReference type="Proteomes" id="UP000316770">
    <property type="component" value="Chromosome"/>
</dbReference>